<dbReference type="AlphaFoldDB" id="A0A0E9WUU9"/>
<accession>A0A0E9WUU9</accession>
<evidence type="ECO:0000313" key="1">
    <source>
        <dbReference type="EMBL" id="JAH93996.1"/>
    </source>
</evidence>
<dbReference type="EMBL" id="GBXM01014581">
    <property type="protein sequence ID" value="JAH93996.1"/>
    <property type="molecule type" value="Transcribed_RNA"/>
</dbReference>
<reference evidence="1" key="1">
    <citation type="submission" date="2014-11" db="EMBL/GenBank/DDBJ databases">
        <authorList>
            <person name="Amaro Gonzalez C."/>
        </authorList>
    </citation>
    <scope>NUCLEOTIDE SEQUENCE</scope>
</reference>
<name>A0A0E9WUU9_ANGAN</name>
<sequence>MQKNIWRWKDRETERKLEKWPANAHTQYLGSSKSSCSTPAVHFYRLLL</sequence>
<reference evidence="1" key="2">
    <citation type="journal article" date="2015" name="Fish Shellfish Immunol.">
        <title>Early steps in the European eel (Anguilla anguilla)-Vibrio vulnificus interaction in the gills: Role of the RtxA13 toxin.</title>
        <authorList>
            <person name="Callol A."/>
            <person name="Pajuelo D."/>
            <person name="Ebbesson L."/>
            <person name="Teles M."/>
            <person name="MacKenzie S."/>
            <person name="Amaro C."/>
        </authorList>
    </citation>
    <scope>NUCLEOTIDE SEQUENCE</scope>
</reference>
<proteinExistence type="predicted"/>
<protein>
    <submittedName>
        <fullName evidence="1">Uncharacterized protein</fullName>
    </submittedName>
</protein>
<organism evidence="1">
    <name type="scientific">Anguilla anguilla</name>
    <name type="common">European freshwater eel</name>
    <name type="synonym">Muraena anguilla</name>
    <dbReference type="NCBI Taxonomy" id="7936"/>
    <lineage>
        <taxon>Eukaryota</taxon>
        <taxon>Metazoa</taxon>
        <taxon>Chordata</taxon>
        <taxon>Craniata</taxon>
        <taxon>Vertebrata</taxon>
        <taxon>Euteleostomi</taxon>
        <taxon>Actinopterygii</taxon>
        <taxon>Neopterygii</taxon>
        <taxon>Teleostei</taxon>
        <taxon>Anguilliformes</taxon>
        <taxon>Anguillidae</taxon>
        <taxon>Anguilla</taxon>
    </lineage>
</organism>